<dbReference type="GO" id="GO:0016491">
    <property type="term" value="F:oxidoreductase activity"/>
    <property type="evidence" value="ECO:0007669"/>
    <property type="project" value="InterPro"/>
</dbReference>
<accession>A0A8J3J2F0</accession>
<reference evidence="1" key="1">
    <citation type="submission" date="2020-10" db="EMBL/GenBank/DDBJ databases">
        <title>Taxonomic study of unclassified bacteria belonging to the class Ktedonobacteria.</title>
        <authorList>
            <person name="Yabe S."/>
            <person name="Wang C.M."/>
            <person name="Zheng Y."/>
            <person name="Sakai Y."/>
            <person name="Cavaletti L."/>
            <person name="Monciardini P."/>
            <person name="Donadio S."/>
        </authorList>
    </citation>
    <scope>NUCLEOTIDE SEQUENCE</scope>
    <source>
        <strain evidence="1">ID150040</strain>
    </source>
</reference>
<gene>
    <name evidence="1" type="ORF">KSF_103840</name>
</gene>
<dbReference type="EMBL" id="BNJK01000002">
    <property type="protein sequence ID" value="GHP00337.1"/>
    <property type="molecule type" value="Genomic_DNA"/>
</dbReference>
<evidence type="ECO:0000313" key="2">
    <source>
        <dbReference type="Proteomes" id="UP000597444"/>
    </source>
</evidence>
<dbReference type="Pfam" id="PF04075">
    <property type="entry name" value="F420H2_quin_red"/>
    <property type="match status" value="1"/>
</dbReference>
<dbReference type="Proteomes" id="UP000597444">
    <property type="component" value="Unassembled WGS sequence"/>
</dbReference>
<dbReference type="InterPro" id="IPR012349">
    <property type="entry name" value="Split_barrel_FMN-bd"/>
</dbReference>
<dbReference type="AlphaFoldDB" id="A0A8J3J2F0"/>
<dbReference type="InterPro" id="IPR004378">
    <property type="entry name" value="F420H2_quin_Rdtase"/>
</dbReference>
<organism evidence="1 2">
    <name type="scientific">Reticulibacter mediterranei</name>
    <dbReference type="NCBI Taxonomy" id="2778369"/>
    <lineage>
        <taxon>Bacteria</taxon>
        <taxon>Bacillati</taxon>
        <taxon>Chloroflexota</taxon>
        <taxon>Ktedonobacteria</taxon>
        <taxon>Ktedonobacterales</taxon>
        <taxon>Reticulibacteraceae</taxon>
        <taxon>Reticulibacter</taxon>
    </lineage>
</organism>
<comment type="caution">
    <text evidence="1">The sequence shown here is derived from an EMBL/GenBank/DDBJ whole genome shotgun (WGS) entry which is preliminary data.</text>
</comment>
<keyword evidence="2" id="KW-1185">Reference proteome</keyword>
<dbReference type="RefSeq" id="WP_220210865.1">
    <property type="nucleotide sequence ID" value="NZ_BNJK01000002.1"/>
</dbReference>
<evidence type="ECO:0000313" key="1">
    <source>
        <dbReference type="EMBL" id="GHP00337.1"/>
    </source>
</evidence>
<protein>
    <recommendedName>
        <fullName evidence="3">DUF385 domain-containing protein</fullName>
    </recommendedName>
</protein>
<proteinExistence type="predicted"/>
<evidence type="ECO:0008006" key="3">
    <source>
        <dbReference type="Google" id="ProtNLM"/>
    </source>
</evidence>
<sequence>MATNTAPSANKPPSTFVFKLANGIVSGLLRSPLHGILSNTLILLSFKGKKSGKTYTIPVGYTLNGNLVKIVSSAGWWKNLRKDVPVTLWLKGQQHSGIAEAFYGDENVVEAIMALAPKSQQLRKMYRISLDANGQPNPEDIRRAAAHTAQIRIRLT</sequence>
<name>A0A8J3J2F0_9CHLR</name>
<dbReference type="Gene3D" id="2.30.110.10">
    <property type="entry name" value="Electron Transport, Fmn-binding Protein, Chain A"/>
    <property type="match status" value="1"/>
</dbReference>